<evidence type="ECO:0000256" key="4">
    <source>
        <dbReference type="ARBA" id="ARBA00022989"/>
    </source>
</evidence>
<evidence type="ECO:0008006" key="9">
    <source>
        <dbReference type="Google" id="ProtNLM"/>
    </source>
</evidence>
<evidence type="ECO:0000313" key="8">
    <source>
        <dbReference type="Proteomes" id="UP000094455"/>
    </source>
</evidence>
<comment type="subcellular location">
    <subcellularLocation>
        <location evidence="1">Membrane</location>
        <topology evidence="1">Multi-pass membrane protein</topology>
    </subcellularLocation>
</comment>
<keyword evidence="2" id="KW-0813">Transport</keyword>
<dbReference type="STRING" id="763406.A0A1E3NDI0"/>
<dbReference type="PANTHER" id="PTHR43791">
    <property type="entry name" value="PERMEASE-RELATED"/>
    <property type="match status" value="1"/>
</dbReference>
<dbReference type="GO" id="GO:0022857">
    <property type="term" value="F:transmembrane transporter activity"/>
    <property type="evidence" value="ECO:0007669"/>
    <property type="project" value="InterPro"/>
</dbReference>
<reference evidence="7 8" key="1">
    <citation type="journal article" date="2016" name="Proc. Natl. Acad. Sci. U.S.A.">
        <title>Comparative genomics of biotechnologically important yeasts.</title>
        <authorList>
            <person name="Riley R."/>
            <person name="Haridas S."/>
            <person name="Wolfe K.H."/>
            <person name="Lopes M.R."/>
            <person name="Hittinger C.T."/>
            <person name="Goeker M."/>
            <person name="Salamov A.A."/>
            <person name="Wisecaver J.H."/>
            <person name="Long T.M."/>
            <person name="Calvey C.H."/>
            <person name="Aerts A.L."/>
            <person name="Barry K.W."/>
            <person name="Choi C."/>
            <person name="Clum A."/>
            <person name="Coughlan A.Y."/>
            <person name="Deshpande S."/>
            <person name="Douglass A.P."/>
            <person name="Hanson S.J."/>
            <person name="Klenk H.-P."/>
            <person name="LaButti K.M."/>
            <person name="Lapidus A."/>
            <person name="Lindquist E.A."/>
            <person name="Lipzen A.M."/>
            <person name="Meier-Kolthoff J.P."/>
            <person name="Ohm R.A."/>
            <person name="Otillar R.P."/>
            <person name="Pangilinan J.L."/>
            <person name="Peng Y."/>
            <person name="Rokas A."/>
            <person name="Rosa C.A."/>
            <person name="Scheuner C."/>
            <person name="Sibirny A.A."/>
            <person name="Slot J.C."/>
            <person name="Stielow J.B."/>
            <person name="Sun H."/>
            <person name="Kurtzman C.P."/>
            <person name="Blackwell M."/>
            <person name="Grigoriev I.V."/>
            <person name="Jeffries T.W."/>
        </authorList>
    </citation>
    <scope>NUCLEOTIDE SEQUENCE [LARGE SCALE GENOMIC DNA]</scope>
    <source>
        <strain evidence="7 8">NRRL Y-2026</strain>
    </source>
</reference>
<evidence type="ECO:0000256" key="1">
    <source>
        <dbReference type="ARBA" id="ARBA00004141"/>
    </source>
</evidence>
<feature type="transmembrane region" description="Helical" evidence="6">
    <location>
        <begin position="237"/>
        <end position="257"/>
    </location>
</feature>
<name>A0A1E3NDI0_9ASCO</name>
<evidence type="ECO:0000256" key="5">
    <source>
        <dbReference type="ARBA" id="ARBA00023136"/>
    </source>
</evidence>
<dbReference type="Pfam" id="PF07690">
    <property type="entry name" value="MFS_1"/>
    <property type="match status" value="1"/>
</dbReference>
<feature type="transmembrane region" description="Helical" evidence="6">
    <location>
        <begin position="463"/>
        <end position="483"/>
    </location>
</feature>
<dbReference type="RefSeq" id="XP_019015290.1">
    <property type="nucleotide sequence ID" value="XM_019164870.1"/>
</dbReference>
<evidence type="ECO:0000256" key="6">
    <source>
        <dbReference type="SAM" id="Phobius"/>
    </source>
</evidence>
<organism evidence="7 8">
    <name type="scientific">Pichia membranifaciens NRRL Y-2026</name>
    <dbReference type="NCBI Taxonomy" id="763406"/>
    <lineage>
        <taxon>Eukaryota</taxon>
        <taxon>Fungi</taxon>
        <taxon>Dikarya</taxon>
        <taxon>Ascomycota</taxon>
        <taxon>Saccharomycotina</taxon>
        <taxon>Pichiomycetes</taxon>
        <taxon>Pichiales</taxon>
        <taxon>Pichiaceae</taxon>
        <taxon>Pichia</taxon>
    </lineage>
</organism>
<evidence type="ECO:0000313" key="7">
    <source>
        <dbReference type="EMBL" id="ODQ44177.1"/>
    </source>
</evidence>
<dbReference type="Gene3D" id="1.20.1250.20">
    <property type="entry name" value="MFS general substrate transporter like domains"/>
    <property type="match status" value="2"/>
</dbReference>
<proteinExistence type="predicted"/>
<dbReference type="OrthoDB" id="6730379at2759"/>
<keyword evidence="8" id="KW-1185">Reference proteome</keyword>
<dbReference type="Proteomes" id="UP000094455">
    <property type="component" value="Unassembled WGS sequence"/>
</dbReference>
<dbReference type="EMBL" id="KV454008">
    <property type="protein sequence ID" value="ODQ44177.1"/>
    <property type="molecule type" value="Genomic_DNA"/>
</dbReference>
<feature type="transmembrane region" description="Helical" evidence="6">
    <location>
        <begin position="370"/>
        <end position="390"/>
    </location>
</feature>
<dbReference type="InterPro" id="IPR011701">
    <property type="entry name" value="MFS"/>
</dbReference>
<sequence>MTISYTDEKHQKDPSVTEYEDEIQLGTVLSESGQEFEIHGNLKEMDQALELAMNNDDFIFTEEEDTKLLRKIDLVLMPFVSFLYSLFYIDKASNGWAAVMGIRKDMNMKGIMYSWTGSAFYLGYLVYQPLASLSLQKFPLVTCFSVYMFSWAVIICLQATNHSYPAFTFLRTLLGCSEASASVFTTLLTSQYYRKKEAFLRVSFWLATSGFGVFFGNMMAYGIAIRSESFSIAAWKVLFIVIGLISFVVAVILHFHVPNTPATAWFLNEREKRIVVERIRENYQGFGTKVWKKHQFFEAVLDIKTWVFFIYAVAFNIPNSALASFGSILLSTDFGYSSTDALLYGAPQGVVEFLCLPAIAYAIQKFNLPRLLSTAVVITICITFACMLAFGKNSGTKLAGYYLLYLMQIGPIGSFSYFASNVPGYTKKITVTSVYLVGYCVGSLVGPQTFATKDAPHYTPAKIAIVVCICVAAGCFYTLWLICYMENKARDKKAIDLGDKYCAPKNIEFSDLTSTENIYFRYTL</sequence>
<evidence type="ECO:0000256" key="3">
    <source>
        <dbReference type="ARBA" id="ARBA00022692"/>
    </source>
</evidence>
<gene>
    <name evidence="7" type="ORF">PICMEDRAFT_74786</name>
</gene>
<feature type="transmembrane region" description="Helical" evidence="6">
    <location>
        <begin position="139"/>
        <end position="157"/>
    </location>
</feature>
<keyword evidence="5 6" id="KW-0472">Membrane</keyword>
<dbReference type="InterPro" id="IPR036259">
    <property type="entry name" value="MFS_trans_sf"/>
</dbReference>
<accession>A0A1E3NDI0</accession>
<dbReference type="GO" id="GO:0016020">
    <property type="term" value="C:membrane"/>
    <property type="evidence" value="ECO:0007669"/>
    <property type="project" value="UniProtKB-SubCell"/>
</dbReference>
<dbReference type="GeneID" id="30181557"/>
<dbReference type="PANTHER" id="PTHR43791:SF1">
    <property type="entry name" value="ALLANTOATE PERMEASE"/>
    <property type="match status" value="1"/>
</dbReference>
<keyword evidence="3 6" id="KW-0812">Transmembrane</keyword>
<dbReference type="SUPFAM" id="SSF103473">
    <property type="entry name" value="MFS general substrate transporter"/>
    <property type="match status" value="1"/>
</dbReference>
<dbReference type="AlphaFoldDB" id="A0A1E3NDI0"/>
<feature type="transmembrane region" description="Helical" evidence="6">
    <location>
        <begin position="402"/>
        <end position="419"/>
    </location>
</feature>
<feature type="transmembrane region" description="Helical" evidence="6">
    <location>
        <begin position="342"/>
        <end position="364"/>
    </location>
</feature>
<feature type="transmembrane region" description="Helical" evidence="6">
    <location>
        <begin position="110"/>
        <end position="127"/>
    </location>
</feature>
<feature type="transmembrane region" description="Helical" evidence="6">
    <location>
        <begin position="306"/>
        <end position="330"/>
    </location>
</feature>
<evidence type="ECO:0000256" key="2">
    <source>
        <dbReference type="ARBA" id="ARBA00022448"/>
    </source>
</evidence>
<feature type="transmembrane region" description="Helical" evidence="6">
    <location>
        <begin position="202"/>
        <end position="225"/>
    </location>
</feature>
<protein>
    <recommendedName>
        <fullName evidence="9">Major facilitator superfamily (MFS) profile domain-containing protein</fullName>
    </recommendedName>
</protein>
<keyword evidence="4 6" id="KW-1133">Transmembrane helix</keyword>